<protein>
    <submittedName>
        <fullName evidence="1">Uncharacterized protein</fullName>
    </submittedName>
</protein>
<reference evidence="1" key="1">
    <citation type="submission" date="2023-05" db="EMBL/GenBank/DDBJ databases">
        <authorList>
            <consortium name="ELIXIR-Norway"/>
        </authorList>
    </citation>
    <scope>NUCLEOTIDE SEQUENCE</scope>
</reference>
<dbReference type="Proteomes" id="UP001162501">
    <property type="component" value="Chromosome 4"/>
</dbReference>
<reference evidence="1" key="2">
    <citation type="submission" date="2025-03" db="EMBL/GenBank/DDBJ databases">
        <authorList>
            <consortium name="ELIXIR-Norway"/>
            <consortium name="Elixir Norway"/>
        </authorList>
    </citation>
    <scope>NUCLEOTIDE SEQUENCE</scope>
</reference>
<evidence type="ECO:0000313" key="2">
    <source>
        <dbReference type="Proteomes" id="UP001162501"/>
    </source>
</evidence>
<organism evidence="1 2">
    <name type="scientific">Rangifer tarandus platyrhynchus</name>
    <name type="common">Svalbard reindeer</name>
    <dbReference type="NCBI Taxonomy" id="3082113"/>
    <lineage>
        <taxon>Eukaryota</taxon>
        <taxon>Metazoa</taxon>
        <taxon>Chordata</taxon>
        <taxon>Craniata</taxon>
        <taxon>Vertebrata</taxon>
        <taxon>Euteleostomi</taxon>
        <taxon>Mammalia</taxon>
        <taxon>Eutheria</taxon>
        <taxon>Laurasiatheria</taxon>
        <taxon>Artiodactyla</taxon>
        <taxon>Ruminantia</taxon>
        <taxon>Pecora</taxon>
        <taxon>Cervidae</taxon>
        <taxon>Odocoileinae</taxon>
        <taxon>Rangifer</taxon>
    </lineage>
</organism>
<accession>A0AC59ZUY7</accession>
<proteinExistence type="predicted"/>
<dbReference type="EMBL" id="OX596088">
    <property type="protein sequence ID" value="CAN0514035.1"/>
    <property type="molecule type" value="Genomic_DNA"/>
</dbReference>
<evidence type="ECO:0000313" key="1">
    <source>
        <dbReference type="EMBL" id="CAN0514035.1"/>
    </source>
</evidence>
<name>A0AC59ZUY7_RANTA</name>
<sequence>MEYSRPWRQVLPFSDLSRCWEEFLCVELPVDTSKSQCLPADFRLTVEDHGVTMGRHPAWCYQYRYHKDKLYPKFHFCQGVPDAMIHVFDLGQKETKLHPFPITCIHKTLSTLELIAPDRLQTGVRSASGKCQGIVARVHKGQVIMSTLTKLQNKRQRKHLRPKKQTETIHTCGSPPPDAPASIQVSSGEKGPIHVCGRRSVGRVPQTQRKERERTQQEVAEPPSSLRAKTG</sequence>
<gene>
    <name evidence="1" type="ORF">MRATA1EN22A_LOCUS23306</name>
</gene>